<protein>
    <submittedName>
        <fullName evidence="3">Uncharacterized protein</fullName>
    </submittedName>
</protein>
<feature type="coiled-coil region" evidence="1">
    <location>
        <begin position="56"/>
        <end position="87"/>
    </location>
</feature>
<evidence type="ECO:0000313" key="4">
    <source>
        <dbReference type="Proteomes" id="UP001150217"/>
    </source>
</evidence>
<reference evidence="3" key="1">
    <citation type="submission" date="2022-08" db="EMBL/GenBank/DDBJ databases">
        <title>A Global Phylogenomic Analysis of the Shiitake Genus Lentinula.</title>
        <authorList>
            <consortium name="DOE Joint Genome Institute"/>
            <person name="Sierra-Patev S."/>
            <person name="Min B."/>
            <person name="Naranjo-Ortiz M."/>
            <person name="Looney B."/>
            <person name="Konkel Z."/>
            <person name="Slot J.C."/>
            <person name="Sakamoto Y."/>
            <person name="Steenwyk J.L."/>
            <person name="Rokas A."/>
            <person name="Carro J."/>
            <person name="Camarero S."/>
            <person name="Ferreira P."/>
            <person name="Molpeceres G."/>
            <person name="Ruiz-Duenas F.J."/>
            <person name="Serrano A."/>
            <person name="Henrissat B."/>
            <person name="Drula E."/>
            <person name="Hughes K.W."/>
            <person name="Mata J.L."/>
            <person name="Ishikawa N.K."/>
            <person name="Vargas-Isla R."/>
            <person name="Ushijima S."/>
            <person name="Smith C.A."/>
            <person name="Ahrendt S."/>
            <person name="Andreopoulos W."/>
            <person name="He G."/>
            <person name="Labutti K."/>
            <person name="Lipzen A."/>
            <person name="Ng V."/>
            <person name="Riley R."/>
            <person name="Sandor L."/>
            <person name="Barry K."/>
            <person name="Martinez A.T."/>
            <person name="Xiao Y."/>
            <person name="Gibbons J.G."/>
            <person name="Terashima K."/>
            <person name="Grigoriev I.V."/>
            <person name="Hibbett D.S."/>
        </authorList>
    </citation>
    <scope>NUCLEOTIDE SEQUENCE</scope>
    <source>
        <strain evidence="3">RHP3577 ss4</strain>
    </source>
</reference>
<evidence type="ECO:0000256" key="2">
    <source>
        <dbReference type="SAM" id="MobiDB-lite"/>
    </source>
</evidence>
<feature type="region of interest" description="Disordered" evidence="2">
    <location>
        <begin position="294"/>
        <end position="345"/>
    </location>
</feature>
<sequence>MAEQLEIDPTKIPAPDYASEAYAFVRNALIADANTPEIDTDELAALRLKAQWETHIEGLRVQYETQLREAETLREQSRQEAANVERLAAVELQEKEKELAKEAEKKRLPIYSFQKGVGVDSIPLQLHPYAKKLMSARKYVPLWYFLPDAALEAKERSKDSLDTNHLQFAVEDSDNPSGSAVSLVGSHTVRASPNAIPDSRLSWPQVMRAKSAFLNALNLGTWPDDYISMFGAFYINMDMHRELQEQDGDRVMAHYHAEIRIAWYDAMERKEPFDLSVISDRVLAESRREIIKQRQEKSLKGERTLPFPSLRRKTPSNNQSHFPLSNIHQFIQPPNNARTNPQLQC</sequence>
<feature type="compositionally biased region" description="Basic and acidic residues" evidence="2">
    <location>
        <begin position="294"/>
        <end position="303"/>
    </location>
</feature>
<organism evidence="3 4">
    <name type="scientific">Lentinula lateritia</name>
    <dbReference type="NCBI Taxonomy" id="40482"/>
    <lineage>
        <taxon>Eukaryota</taxon>
        <taxon>Fungi</taxon>
        <taxon>Dikarya</taxon>
        <taxon>Basidiomycota</taxon>
        <taxon>Agaricomycotina</taxon>
        <taxon>Agaricomycetes</taxon>
        <taxon>Agaricomycetidae</taxon>
        <taxon>Agaricales</taxon>
        <taxon>Marasmiineae</taxon>
        <taxon>Omphalotaceae</taxon>
        <taxon>Lentinula</taxon>
    </lineage>
</organism>
<dbReference type="EMBL" id="JANVFT010000035">
    <property type="protein sequence ID" value="KAJ4493338.1"/>
    <property type="molecule type" value="Genomic_DNA"/>
</dbReference>
<name>A0ABQ8VGG5_9AGAR</name>
<gene>
    <name evidence="3" type="ORF">C8R41DRAFT_764490</name>
</gene>
<evidence type="ECO:0000256" key="1">
    <source>
        <dbReference type="SAM" id="Coils"/>
    </source>
</evidence>
<proteinExistence type="predicted"/>
<keyword evidence="4" id="KW-1185">Reference proteome</keyword>
<comment type="caution">
    <text evidence="3">The sequence shown here is derived from an EMBL/GenBank/DDBJ whole genome shotgun (WGS) entry which is preliminary data.</text>
</comment>
<accession>A0ABQ8VGG5</accession>
<evidence type="ECO:0000313" key="3">
    <source>
        <dbReference type="EMBL" id="KAJ4493338.1"/>
    </source>
</evidence>
<dbReference type="Proteomes" id="UP001150217">
    <property type="component" value="Unassembled WGS sequence"/>
</dbReference>
<keyword evidence="1" id="KW-0175">Coiled coil</keyword>
<feature type="compositionally biased region" description="Polar residues" evidence="2">
    <location>
        <begin position="315"/>
        <end position="345"/>
    </location>
</feature>